<accession>A0ABZ1SPS5</accession>
<proteinExistence type="predicted"/>
<keyword evidence="2" id="KW-0547">Nucleotide-binding</keyword>
<protein>
    <submittedName>
        <fullName evidence="2">ATP-binding protein</fullName>
    </submittedName>
</protein>
<dbReference type="PANTHER" id="PTHR23077">
    <property type="entry name" value="AAA-FAMILY ATPASE"/>
    <property type="match status" value="1"/>
</dbReference>
<dbReference type="PANTHER" id="PTHR23077:SF198">
    <property type="entry name" value="ATP-DEPENDENT ZINC METALLOPROTEASE FTSH"/>
    <property type="match status" value="1"/>
</dbReference>
<dbReference type="RefSeq" id="WP_328709228.1">
    <property type="nucleotide sequence ID" value="NZ_CP108085.1"/>
</dbReference>
<dbReference type="SUPFAM" id="SSF52540">
    <property type="entry name" value="P-loop containing nucleoside triphosphate hydrolases"/>
    <property type="match status" value="1"/>
</dbReference>
<feature type="domain" description="AAA+ ATPase" evidence="1">
    <location>
        <begin position="31"/>
        <end position="163"/>
    </location>
</feature>
<dbReference type="InterPro" id="IPR027417">
    <property type="entry name" value="P-loop_NTPase"/>
</dbReference>
<keyword evidence="3" id="KW-1185">Reference proteome</keyword>
<name>A0ABZ1SPS5_9ACTN</name>
<evidence type="ECO:0000313" key="3">
    <source>
        <dbReference type="Proteomes" id="UP001432011"/>
    </source>
</evidence>
<dbReference type="InterPro" id="IPR003959">
    <property type="entry name" value="ATPase_AAA_core"/>
</dbReference>
<dbReference type="InterPro" id="IPR003593">
    <property type="entry name" value="AAA+_ATPase"/>
</dbReference>
<dbReference type="SMART" id="SM00382">
    <property type="entry name" value="AAA"/>
    <property type="match status" value="1"/>
</dbReference>
<dbReference type="InterPro" id="IPR050168">
    <property type="entry name" value="AAA_ATPase_domain"/>
</dbReference>
<keyword evidence="2" id="KW-0067">ATP-binding</keyword>
<organism evidence="2 3">
    <name type="scientific">Microbispora hainanensis</name>
    <dbReference type="NCBI Taxonomy" id="568844"/>
    <lineage>
        <taxon>Bacteria</taxon>
        <taxon>Bacillati</taxon>
        <taxon>Actinomycetota</taxon>
        <taxon>Actinomycetes</taxon>
        <taxon>Streptosporangiales</taxon>
        <taxon>Streptosporangiaceae</taxon>
        <taxon>Microbispora</taxon>
    </lineage>
</organism>
<evidence type="ECO:0000313" key="2">
    <source>
        <dbReference type="EMBL" id="WUP74487.1"/>
    </source>
</evidence>
<dbReference type="Pfam" id="PF00004">
    <property type="entry name" value="AAA"/>
    <property type="match status" value="1"/>
</dbReference>
<dbReference type="Proteomes" id="UP001432011">
    <property type="component" value="Chromosome"/>
</dbReference>
<evidence type="ECO:0000259" key="1">
    <source>
        <dbReference type="SMART" id="SM00382"/>
    </source>
</evidence>
<dbReference type="CDD" id="cd19481">
    <property type="entry name" value="RecA-like_protease"/>
    <property type="match status" value="1"/>
</dbReference>
<sequence>MTLAEAVRTQLERVLHEQRQRERLESHGFAPISRLLLVGPPGTGKSMSAAMLARELSLPLFTVRLDGLISRFMGQTASKLRLVFDAAARNRAVYLFDEFDAIGAERRIEGDVGEARRILNSFLLFLDEARPESLVVAATNHAAILDGALFRRFDAVITYDVPSAEQAIEVLRRRLTSMNTAEVDWDDLMGHVGDLSHAELVRAGEIAAKYSSDTLRSWVGSALVVASAGGGLVAASPV</sequence>
<dbReference type="EMBL" id="CP108085">
    <property type="protein sequence ID" value="WUP74487.1"/>
    <property type="molecule type" value="Genomic_DNA"/>
</dbReference>
<dbReference type="Gene3D" id="3.40.50.300">
    <property type="entry name" value="P-loop containing nucleotide triphosphate hydrolases"/>
    <property type="match status" value="1"/>
</dbReference>
<reference evidence="2" key="1">
    <citation type="submission" date="2022-10" db="EMBL/GenBank/DDBJ databases">
        <title>The complete genomes of actinobacterial strains from the NBC collection.</title>
        <authorList>
            <person name="Joergensen T.S."/>
            <person name="Alvarez Arevalo M."/>
            <person name="Sterndorff E.B."/>
            <person name="Faurdal D."/>
            <person name="Vuksanovic O."/>
            <person name="Mourched A.-S."/>
            <person name="Charusanti P."/>
            <person name="Shaw S."/>
            <person name="Blin K."/>
            <person name="Weber T."/>
        </authorList>
    </citation>
    <scope>NUCLEOTIDE SEQUENCE</scope>
    <source>
        <strain evidence="2">NBC_00254</strain>
    </source>
</reference>
<gene>
    <name evidence="2" type="ORF">OG913_34820</name>
</gene>
<dbReference type="GO" id="GO:0005524">
    <property type="term" value="F:ATP binding"/>
    <property type="evidence" value="ECO:0007669"/>
    <property type="project" value="UniProtKB-KW"/>
</dbReference>